<organism evidence="2 3">
    <name type="scientific">Amanita muscaria (strain Koide BX008)</name>
    <dbReference type="NCBI Taxonomy" id="946122"/>
    <lineage>
        <taxon>Eukaryota</taxon>
        <taxon>Fungi</taxon>
        <taxon>Dikarya</taxon>
        <taxon>Basidiomycota</taxon>
        <taxon>Agaricomycotina</taxon>
        <taxon>Agaricomycetes</taxon>
        <taxon>Agaricomycetidae</taxon>
        <taxon>Agaricales</taxon>
        <taxon>Pluteineae</taxon>
        <taxon>Amanitaceae</taxon>
        <taxon>Amanita</taxon>
    </lineage>
</organism>
<keyword evidence="1" id="KW-1133">Transmembrane helix</keyword>
<name>A0A0C2WHS2_AMAMK</name>
<dbReference type="PANTHER" id="PTHR14187">
    <property type="entry name" value="ALPHA KINASE/ELONGATION FACTOR 2 KINASE"/>
    <property type="match status" value="1"/>
</dbReference>
<dbReference type="Proteomes" id="UP000054549">
    <property type="component" value="Unassembled WGS sequence"/>
</dbReference>
<evidence type="ECO:0000313" key="3">
    <source>
        <dbReference type="Proteomes" id="UP000054549"/>
    </source>
</evidence>
<feature type="transmembrane region" description="Helical" evidence="1">
    <location>
        <begin position="402"/>
        <end position="419"/>
    </location>
</feature>
<gene>
    <name evidence="2" type="ORF">M378DRAFT_173431</name>
</gene>
<evidence type="ECO:0000256" key="1">
    <source>
        <dbReference type="SAM" id="Phobius"/>
    </source>
</evidence>
<feature type="transmembrane region" description="Helical" evidence="1">
    <location>
        <begin position="12"/>
        <end position="33"/>
    </location>
</feature>
<sequence length="421" mass="47543">MNTHQRKPYTGTETSLVIGIDVGTTLSGVSYAVLEPGKVPEIRPVVRYVLLVNFLIMMVIITNHTNARFSGQREEKPESKVPSVVCYDQDGHVLAAGSETDDEMNPILYEAEGKFTDSQFGDDDAVEAMVRAFDAPEGAKRMFRNPYTPYFVKFGGLRDSDRKYGITNGKFKVEGQQVAKFFEPAVQDIIAGIINQCRNTKDGVSIKHVLLIGGFGRSEYLYTRLRDYFKSSGIIVLRPDNAHLDKAAADGSVSWYLDWYVHGDGPDDGSSATRRFLESMTKLLIRHADRLTKQPDFHGIDHFVPEFGNLTNRKPLTIEDWEQTLDPLLNVLNKLLVSSKIGSLKDQYCQQCRFFQITSDILTHFRSLRQREDPDVEKYLKSLEEIIRYGDAGNFDMNFNRVVFGSAAIVGFIMAIVAHQR</sequence>
<evidence type="ECO:0000313" key="2">
    <source>
        <dbReference type="EMBL" id="KIL55673.1"/>
    </source>
</evidence>
<keyword evidence="3" id="KW-1185">Reference proteome</keyword>
<dbReference type="InParanoid" id="A0A0C2WHS2"/>
<dbReference type="EMBL" id="KN818486">
    <property type="protein sequence ID" value="KIL55673.1"/>
    <property type="molecule type" value="Genomic_DNA"/>
</dbReference>
<keyword evidence="1" id="KW-0812">Transmembrane</keyword>
<dbReference type="PANTHER" id="PTHR14187:SF5">
    <property type="entry name" value="HEAT SHOCK 70 KDA PROTEIN 12A"/>
    <property type="match status" value="1"/>
</dbReference>
<proteinExistence type="predicted"/>
<reference evidence="2 3" key="1">
    <citation type="submission" date="2014-04" db="EMBL/GenBank/DDBJ databases">
        <title>Evolutionary Origins and Diversification of the Mycorrhizal Mutualists.</title>
        <authorList>
            <consortium name="DOE Joint Genome Institute"/>
            <consortium name="Mycorrhizal Genomics Consortium"/>
            <person name="Kohler A."/>
            <person name="Kuo A."/>
            <person name="Nagy L.G."/>
            <person name="Floudas D."/>
            <person name="Copeland A."/>
            <person name="Barry K.W."/>
            <person name="Cichocki N."/>
            <person name="Veneault-Fourrey C."/>
            <person name="LaButti K."/>
            <person name="Lindquist E.A."/>
            <person name="Lipzen A."/>
            <person name="Lundell T."/>
            <person name="Morin E."/>
            <person name="Murat C."/>
            <person name="Riley R."/>
            <person name="Ohm R."/>
            <person name="Sun H."/>
            <person name="Tunlid A."/>
            <person name="Henrissat B."/>
            <person name="Grigoriev I.V."/>
            <person name="Hibbett D.S."/>
            <person name="Martin F."/>
        </authorList>
    </citation>
    <scope>NUCLEOTIDE SEQUENCE [LARGE SCALE GENOMIC DNA]</scope>
    <source>
        <strain evidence="2 3">Koide BX008</strain>
    </source>
</reference>
<dbReference type="CDD" id="cd10170">
    <property type="entry name" value="ASKHA_NBD_HSP70"/>
    <property type="match status" value="1"/>
</dbReference>
<dbReference type="OrthoDB" id="2963168at2759"/>
<dbReference type="InterPro" id="IPR043129">
    <property type="entry name" value="ATPase_NBD"/>
</dbReference>
<feature type="transmembrane region" description="Helical" evidence="1">
    <location>
        <begin position="45"/>
        <end position="63"/>
    </location>
</feature>
<keyword evidence="1" id="KW-0472">Membrane</keyword>
<dbReference type="HOGENOM" id="CLU_652074_0_0_1"/>
<dbReference type="SUPFAM" id="SSF53067">
    <property type="entry name" value="Actin-like ATPase domain"/>
    <property type="match status" value="1"/>
</dbReference>
<dbReference type="AlphaFoldDB" id="A0A0C2WHS2"/>
<protein>
    <submittedName>
        <fullName evidence="2">Uncharacterized protein</fullName>
    </submittedName>
</protein>
<accession>A0A0C2WHS2</accession>